<accession>A0A1J7C359</accession>
<dbReference type="RefSeq" id="WP_071658040.1">
    <property type="nucleotide sequence ID" value="NZ_MLCF01000120.1"/>
</dbReference>
<dbReference type="STRING" id="1428644.BIV57_18625"/>
<dbReference type="PANTHER" id="PTHR34216:SF3">
    <property type="entry name" value="POLY-BETA-1,6-N-ACETYL-D-GLUCOSAMINE N-DEACETYLASE"/>
    <property type="match status" value="1"/>
</dbReference>
<feature type="domain" description="NodB homology" evidence="3">
    <location>
        <begin position="75"/>
        <end position="251"/>
    </location>
</feature>
<keyword evidence="5" id="KW-1185">Reference proteome</keyword>
<dbReference type="InterPro" id="IPR011330">
    <property type="entry name" value="Glyco_hydro/deAcase_b/a-brl"/>
</dbReference>
<dbReference type="CDD" id="cd10918">
    <property type="entry name" value="CE4_NodB_like_5s_6s"/>
    <property type="match status" value="1"/>
</dbReference>
<dbReference type="GO" id="GO:0005975">
    <property type="term" value="P:carbohydrate metabolic process"/>
    <property type="evidence" value="ECO:0007669"/>
    <property type="project" value="InterPro"/>
</dbReference>
<organism evidence="4 5">
    <name type="scientific">Mangrovactinospora gilvigrisea</name>
    <dbReference type="NCBI Taxonomy" id="1428644"/>
    <lineage>
        <taxon>Bacteria</taxon>
        <taxon>Bacillati</taxon>
        <taxon>Actinomycetota</taxon>
        <taxon>Actinomycetes</taxon>
        <taxon>Kitasatosporales</taxon>
        <taxon>Streptomycetaceae</taxon>
        <taxon>Mangrovactinospora</taxon>
    </lineage>
</organism>
<evidence type="ECO:0000313" key="4">
    <source>
        <dbReference type="EMBL" id="OIV35992.1"/>
    </source>
</evidence>
<evidence type="ECO:0000256" key="1">
    <source>
        <dbReference type="ARBA" id="ARBA00004613"/>
    </source>
</evidence>
<name>A0A1J7C359_9ACTN</name>
<dbReference type="PROSITE" id="PS51677">
    <property type="entry name" value="NODB"/>
    <property type="match status" value="1"/>
</dbReference>
<dbReference type="Proteomes" id="UP000243342">
    <property type="component" value="Unassembled WGS sequence"/>
</dbReference>
<dbReference type="GO" id="GO:0005576">
    <property type="term" value="C:extracellular region"/>
    <property type="evidence" value="ECO:0007669"/>
    <property type="project" value="UniProtKB-SubCell"/>
</dbReference>
<reference evidence="4 5" key="1">
    <citation type="submission" date="2016-10" db="EMBL/GenBank/DDBJ databases">
        <title>Genome sequence of Streptomyces gilvigriseus MUSC 26.</title>
        <authorList>
            <person name="Lee L.-H."/>
            <person name="Ser H.-L."/>
        </authorList>
    </citation>
    <scope>NUCLEOTIDE SEQUENCE [LARGE SCALE GENOMIC DNA]</scope>
    <source>
        <strain evidence="4 5">MUSC 26</strain>
    </source>
</reference>
<protein>
    <recommendedName>
        <fullName evidence="3">NodB homology domain-containing protein</fullName>
    </recommendedName>
</protein>
<dbReference type="InterPro" id="IPR051398">
    <property type="entry name" value="Polysacch_Deacetylase"/>
</dbReference>
<dbReference type="AlphaFoldDB" id="A0A1J7C359"/>
<comment type="caution">
    <text evidence="4">The sequence shown here is derived from an EMBL/GenBank/DDBJ whole genome shotgun (WGS) entry which is preliminary data.</text>
</comment>
<dbReference type="SUPFAM" id="SSF88713">
    <property type="entry name" value="Glycoside hydrolase/deacetylase"/>
    <property type="match status" value="1"/>
</dbReference>
<keyword evidence="2" id="KW-0732">Signal</keyword>
<dbReference type="Gene3D" id="3.20.20.370">
    <property type="entry name" value="Glycoside hydrolase/deacetylase"/>
    <property type="match status" value="1"/>
</dbReference>
<gene>
    <name evidence="4" type="ORF">BIV57_18625</name>
</gene>
<comment type="subcellular location">
    <subcellularLocation>
        <location evidence="1">Secreted</location>
    </subcellularLocation>
</comment>
<dbReference type="GO" id="GO:0016810">
    <property type="term" value="F:hydrolase activity, acting on carbon-nitrogen (but not peptide) bonds"/>
    <property type="evidence" value="ECO:0007669"/>
    <property type="project" value="InterPro"/>
</dbReference>
<evidence type="ECO:0000259" key="3">
    <source>
        <dbReference type="PROSITE" id="PS51677"/>
    </source>
</evidence>
<dbReference type="PANTHER" id="PTHR34216">
    <property type="match status" value="1"/>
</dbReference>
<sequence>MTEERAERPDPAGAQGRFPPILMYHSVAHTADDPYNITVTPERLDRQLAWLRRRGLRGVSVAELLDAHTAGRSRGMVGLTFDDGYADFAEHALPVLRRHRCTATLYVVAGRIGEVNAWDEQGDRRRLLDADGVRAMARAGVEIGAHGMLHRHMAGLPEAELKDETAGCRALLEEVLGRAPAGFCYPYGEADAAAAAAVEDAGFAYACGIRRTGLTGRWALPRRYVGSMDVWWRLEAKLLKQRLTERGGVPL</sequence>
<dbReference type="InterPro" id="IPR002509">
    <property type="entry name" value="NODB_dom"/>
</dbReference>
<evidence type="ECO:0000313" key="5">
    <source>
        <dbReference type="Proteomes" id="UP000243342"/>
    </source>
</evidence>
<dbReference type="EMBL" id="MLCF01000120">
    <property type="protein sequence ID" value="OIV35992.1"/>
    <property type="molecule type" value="Genomic_DNA"/>
</dbReference>
<evidence type="ECO:0000256" key="2">
    <source>
        <dbReference type="ARBA" id="ARBA00022729"/>
    </source>
</evidence>
<proteinExistence type="predicted"/>
<dbReference type="Pfam" id="PF01522">
    <property type="entry name" value="Polysacc_deac_1"/>
    <property type="match status" value="1"/>
</dbReference>